<proteinExistence type="predicted"/>
<evidence type="ECO:0000313" key="2">
    <source>
        <dbReference type="EMBL" id="GAA5113451.1"/>
    </source>
</evidence>
<evidence type="ECO:0008006" key="4">
    <source>
        <dbReference type="Google" id="ProtNLM"/>
    </source>
</evidence>
<dbReference type="Gene3D" id="3.40.50.1240">
    <property type="entry name" value="Phosphoglycerate mutase-like"/>
    <property type="match status" value="1"/>
</dbReference>
<keyword evidence="3" id="KW-1185">Reference proteome</keyword>
<dbReference type="RefSeq" id="WP_345603472.1">
    <property type="nucleotide sequence ID" value="NZ_BAABJO010000003.1"/>
</dbReference>
<evidence type="ECO:0000256" key="1">
    <source>
        <dbReference type="SAM" id="MobiDB-lite"/>
    </source>
</evidence>
<feature type="region of interest" description="Disordered" evidence="1">
    <location>
        <begin position="41"/>
        <end position="62"/>
    </location>
</feature>
<name>A0ABP9NAV4_9PSEU</name>
<dbReference type="Proteomes" id="UP001500804">
    <property type="component" value="Unassembled WGS sequence"/>
</dbReference>
<comment type="caution">
    <text evidence="2">The sequence shown here is derived from an EMBL/GenBank/DDBJ whole genome shotgun (WGS) entry which is preliminary data.</text>
</comment>
<dbReference type="SUPFAM" id="SSF53254">
    <property type="entry name" value="Phosphoglycerate mutase-like"/>
    <property type="match status" value="1"/>
</dbReference>
<dbReference type="EMBL" id="BAABJO010000003">
    <property type="protein sequence ID" value="GAA5113451.1"/>
    <property type="molecule type" value="Genomic_DNA"/>
</dbReference>
<gene>
    <name evidence="2" type="ORF">GCM10023320_09060</name>
</gene>
<protein>
    <recommendedName>
        <fullName evidence="4">Broad specificity phosphatase PhoE</fullName>
    </recommendedName>
</protein>
<evidence type="ECO:0000313" key="3">
    <source>
        <dbReference type="Proteomes" id="UP001500804"/>
    </source>
</evidence>
<organism evidence="2 3">
    <name type="scientific">Pseudonocardia adelaidensis</name>
    <dbReference type="NCBI Taxonomy" id="648754"/>
    <lineage>
        <taxon>Bacteria</taxon>
        <taxon>Bacillati</taxon>
        <taxon>Actinomycetota</taxon>
        <taxon>Actinomycetes</taxon>
        <taxon>Pseudonocardiales</taxon>
        <taxon>Pseudonocardiaceae</taxon>
        <taxon>Pseudonocardia</taxon>
    </lineage>
</organism>
<dbReference type="InterPro" id="IPR029033">
    <property type="entry name" value="His_PPase_superfam"/>
</dbReference>
<sequence length="216" mass="24018">MTVVDIAPNHWRPVDRALTPVPSRPLEPSVRQQVIMIIRHAEKPLPTGPRSGISPSGRQDKRSLTVDGWQRAGALVELFAPMRGGPPAGLWRPEAVYAAAARHGRSRRSIETVESLARQLGVEVDDRYEPGQEAQLVAELVDRPGATLVSWHHKSLSKIVHHLEEITGEITPAPPRHWPADRYDMVWVFVRVGDGWRFAQVPQLLLPGDQPVPIAV</sequence>
<reference evidence="3" key="1">
    <citation type="journal article" date="2019" name="Int. J. Syst. Evol. Microbiol.">
        <title>The Global Catalogue of Microorganisms (GCM) 10K type strain sequencing project: providing services to taxonomists for standard genome sequencing and annotation.</title>
        <authorList>
            <consortium name="The Broad Institute Genomics Platform"/>
            <consortium name="The Broad Institute Genome Sequencing Center for Infectious Disease"/>
            <person name="Wu L."/>
            <person name="Ma J."/>
        </authorList>
    </citation>
    <scope>NUCLEOTIDE SEQUENCE [LARGE SCALE GENOMIC DNA]</scope>
    <source>
        <strain evidence="3">JCM 18302</strain>
    </source>
</reference>
<accession>A0ABP9NAV4</accession>